<accession>A0AAD4ZUX4</accession>
<gene>
    <name evidence="1" type="ORF">L3X38_007507</name>
</gene>
<keyword evidence="2" id="KW-1185">Reference proteome</keyword>
<sequence>MIVSPVSVKCRCVGLFWVIDKNTKENLPTSVYGHYLLQHIRLGTPCCSPASHSSNTVGLDQSHEQLLFDLTHHLKLVSSAGSVGGPAQYRINPVCPRTLSTW</sequence>
<dbReference type="Proteomes" id="UP001054821">
    <property type="component" value="Chromosome 1"/>
</dbReference>
<dbReference type="AlphaFoldDB" id="A0AAD4ZUX4"/>
<comment type="caution">
    <text evidence="1">The sequence shown here is derived from an EMBL/GenBank/DDBJ whole genome shotgun (WGS) entry which is preliminary data.</text>
</comment>
<proteinExistence type="predicted"/>
<protein>
    <submittedName>
        <fullName evidence="1">Uncharacterized protein</fullName>
    </submittedName>
</protein>
<name>A0AAD4ZUX4_PRUDU</name>
<reference evidence="1 2" key="1">
    <citation type="journal article" date="2022" name="G3 (Bethesda)">
        <title>Whole-genome sequence and methylome profiling of the almond [Prunus dulcis (Mill.) D.A. Webb] cultivar 'Nonpareil'.</title>
        <authorList>
            <person name="D'Amico-Willman K.M."/>
            <person name="Ouma W.Z."/>
            <person name="Meulia T."/>
            <person name="Sideli G.M."/>
            <person name="Gradziel T.M."/>
            <person name="Fresnedo-Ramirez J."/>
        </authorList>
    </citation>
    <scope>NUCLEOTIDE SEQUENCE [LARGE SCALE GENOMIC DNA]</scope>
    <source>
        <strain evidence="1">Clone GOH B32 T37-40</strain>
    </source>
</reference>
<organism evidence="1 2">
    <name type="scientific">Prunus dulcis</name>
    <name type="common">Almond</name>
    <name type="synonym">Amygdalus dulcis</name>
    <dbReference type="NCBI Taxonomy" id="3755"/>
    <lineage>
        <taxon>Eukaryota</taxon>
        <taxon>Viridiplantae</taxon>
        <taxon>Streptophyta</taxon>
        <taxon>Embryophyta</taxon>
        <taxon>Tracheophyta</taxon>
        <taxon>Spermatophyta</taxon>
        <taxon>Magnoliopsida</taxon>
        <taxon>eudicotyledons</taxon>
        <taxon>Gunneridae</taxon>
        <taxon>Pentapetalae</taxon>
        <taxon>rosids</taxon>
        <taxon>fabids</taxon>
        <taxon>Rosales</taxon>
        <taxon>Rosaceae</taxon>
        <taxon>Amygdaloideae</taxon>
        <taxon>Amygdaleae</taxon>
        <taxon>Prunus</taxon>
    </lineage>
</organism>
<evidence type="ECO:0000313" key="1">
    <source>
        <dbReference type="EMBL" id="KAI5354612.1"/>
    </source>
</evidence>
<dbReference type="EMBL" id="JAJFAZ020000001">
    <property type="protein sequence ID" value="KAI5354612.1"/>
    <property type="molecule type" value="Genomic_DNA"/>
</dbReference>
<evidence type="ECO:0000313" key="2">
    <source>
        <dbReference type="Proteomes" id="UP001054821"/>
    </source>
</evidence>